<gene>
    <name evidence="1" type="ORF">M9Y10_016944</name>
</gene>
<evidence type="ECO:0000313" key="2">
    <source>
        <dbReference type="Proteomes" id="UP001470230"/>
    </source>
</evidence>
<organism evidence="1 2">
    <name type="scientific">Tritrichomonas musculus</name>
    <dbReference type="NCBI Taxonomy" id="1915356"/>
    <lineage>
        <taxon>Eukaryota</taxon>
        <taxon>Metamonada</taxon>
        <taxon>Parabasalia</taxon>
        <taxon>Tritrichomonadida</taxon>
        <taxon>Tritrichomonadidae</taxon>
        <taxon>Tritrichomonas</taxon>
    </lineage>
</organism>
<proteinExistence type="predicted"/>
<dbReference type="SUPFAM" id="SSF48403">
    <property type="entry name" value="Ankyrin repeat"/>
    <property type="match status" value="1"/>
</dbReference>
<keyword evidence="2" id="KW-1185">Reference proteome</keyword>
<comment type="caution">
    <text evidence="1">The sequence shown here is derived from an EMBL/GenBank/DDBJ whole genome shotgun (WGS) entry which is preliminary data.</text>
</comment>
<protein>
    <recommendedName>
        <fullName evidence="3">DUF3447 domain-containing protein</fullName>
    </recommendedName>
</protein>
<evidence type="ECO:0008006" key="3">
    <source>
        <dbReference type="Google" id="ProtNLM"/>
    </source>
</evidence>
<sequence length="423" mass="50801">MSSETFVDKMKSIQNSLLEFLEDESDSEDKYESFINLVSTQQIINEEHEFKELLQLISIIMNGHHRVLNFISKAEQILRQFNQSILNYFDNSEIFDIFKNNKRILLFLIEEKILTVDEYIFSIITKDEYIKKKYCEYFQPEIKQFLAIEIIYEYSDKNDSLINDEFINRMNKEIEKDFYEKRRIGENDGYLCQLIRLDKINEFVMFVEQTNLSADDKIKESIFETNQLLIDKSNVTILEYALFFGSLKIINYLIRKTNKADPEMWIYSIHTNNAKLIHLLEDYQIEPDSQQILRESIKCHHNNISNYIINNLIEKEDIEYSIEYEYYGNIYQYAVESHNYCFFPANLKTANMFSYLCEFDYYSLVKLYLSEGNINIKAKIQIINYLNDILNQKYSRNSIFFLIFEYLNDLWNLTLTFKWSSTI</sequence>
<dbReference type="EMBL" id="JAPFFF010000021">
    <property type="protein sequence ID" value="KAK8854382.1"/>
    <property type="molecule type" value="Genomic_DNA"/>
</dbReference>
<reference evidence="1 2" key="1">
    <citation type="submission" date="2024-04" db="EMBL/GenBank/DDBJ databases">
        <title>Tritrichomonas musculus Genome.</title>
        <authorList>
            <person name="Alves-Ferreira E."/>
            <person name="Grigg M."/>
            <person name="Lorenzi H."/>
            <person name="Galac M."/>
        </authorList>
    </citation>
    <scope>NUCLEOTIDE SEQUENCE [LARGE SCALE GENOMIC DNA]</scope>
    <source>
        <strain evidence="1 2">EAF2021</strain>
    </source>
</reference>
<accession>A0ABR2HYF8</accession>
<dbReference type="InterPro" id="IPR036770">
    <property type="entry name" value="Ankyrin_rpt-contain_sf"/>
</dbReference>
<dbReference type="Proteomes" id="UP001470230">
    <property type="component" value="Unassembled WGS sequence"/>
</dbReference>
<evidence type="ECO:0000313" key="1">
    <source>
        <dbReference type="EMBL" id="KAK8854382.1"/>
    </source>
</evidence>
<name>A0ABR2HYF8_9EUKA</name>